<dbReference type="Pfam" id="PF07987">
    <property type="entry name" value="DUF1775"/>
    <property type="match status" value="1"/>
</dbReference>
<dbReference type="Gene3D" id="2.60.40.2230">
    <property type="entry name" value="Uncharacterised protein YcnI-like PF07987, DUF1775"/>
    <property type="match status" value="1"/>
</dbReference>
<dbReference type="OrthoDB" id="9796962at2"/>
<keyword evidence="2" id="KW-0732">Signal</keyword>
<dbReference type="InterPro" id="IPR012533">
    <property type="entry name" value="YcnI-copper_dom"/>
</dbReference>
<reference evidence="5" key="1">
    <citation type="submission" date="2018-05" db="EMBL/GenBank/DDBJ databases">
        <authorList>
            <person name="Li X."/>
        </authorList>
    </citation>
    <scope>NUCLEOTIDE SEQUENCE [LARGE SCALE GENOMIC DNA]</scope>
    <source>
        <strain evidence="5">HKS-05</strain>
    </source>
</reference>
<evidence type="ECO:0000313" key="4">
    <source>
        <dbReference type="EMBL" id="RAK59836.1"/>
    </source>
</evidence>
<feature type="signal peptide" evidence="2">
    <location>
        <begin position="1"/>
        <end position="16"/>
    </location>
</feature>
<dbReference type="AlphaFoldDB" id="A0A328B1Q4"/>
<accession>A0A328B1Q4</accession>
<dbReference type="CDD" id="cd08545">
    <property type="entry name" value="YcnI_like"/>
    <property type="match status" value="1"/>
</dbReference>
<evidence type="ECO:0000256" key="2">
    <source>
        <dbReference type="SAM" id="SignalP"/>
    </source>
</evidence>
<sequence>MLATALALALASGAHAHVSAEPAEAEPGAYQVVRFRIGHGCSETQGTTALRIEIPPRIASARPQPKPGWGLAVEHGGGAAGAVSAVVWTGRLPADQFDEFAILLRLPQAPGVLYFPAVQTCGAGQAQWTEIPDPGETGRLDHPAPALRLTPATGAPDGGHHH</sequence>
<feature type="domain" description="YncI copper-binding" evidence="3">
    <location>
        <begin position="17"/>
        <end position="149"/>
    </location>
</feature>
<dbReference type="Proteomes" id="UP000249842">
    <property type="component" value="Unassembled WGS sequence"/>
</dbReference>
<keyword evidence="5" id="KW-1185">Reference proteome</keyword>
<comment type="caution">
    <text evidence="4">The sequence shown here is derived from an EMBL/GenBank/DDBJ whole genome shotgun (WGS) entry which is preliminary data.</text>
</comment>
<evidence type="ECO:0000313" key="5">
    <source>
        <dbReference type="Proteomes" id="UP000249842"/>
    </source>
</evidence>
<proteinExistence type="predicted"/>
<evidence type="ECO:0000259" key="3">
    <source>
        <dbReference type="Pfam" id="PF07987"/>
    </source>
</evidence>
<feature type="chain" id="PRO_5016428067" evidence="2">
    <location>
        <begin position="17"/>
        <end position="162"/>
    </location>
</feature>
<evidence type="ECO:0000256" key="1">
    <source>
        <dbReference type="SAM" id="MobiDB-lite"/>
    </source>
</evidence>
<feature type="region of interest" description="Disordered" evidence="1">
    <location>
        <begin position="132"/>
        <end position="162"/>
    </location>
</feature>
<gene>
    <name evidence="4" type="ORF">DJ021_08470</name>
</gene>
<name>A0A328B1Q4_9CAUL</name>
<dbReference type="InterPro" id="IPR038507">
    <property type="entry name" value="YcnI-like_sf"/>
</dbReference>
<protein>
    <submittedName>
        <fullName evidence="4">Nuclear export factor GLE1</fullName>
    </submittedName>
</protein>
<dbReference type="EMBL" id="QFYP01000001">
    <property type="protein sequence ID" value="RAK59836.1"/>
    <property type="molecule type" value="Genomic_DNA"/>
</dbReference>
<organism evidence="4 5">
    <name type="scientific">Phenylobacterium hankyongense</name>
    <dbReference type="NCBI Taxonomy" id="1813876"/>
    <lineage>
        <taxon>Bacteria</taxon>
        <taxon>Pseudomonadati</taxon>
        <taxon>Pseudomonadota</taxon>
        <taxon>Alphaproteobacteria</taxon>
        <taxon>Caulobacterales</taxon>
        <taxon>Caulobacteraceae</taxon>
        <taxon>Phenylobacterium</taxon>
    </lineage>
</organism>